<evidence type="ECO:0000313" key="10">
    <source>
        <dbReference type="Proteomes" id="UP000321820"/>
    </source>
</evidence>
<dbReference type="AlphaFoldDB" id="A0A5B9E742"/>
<dbReference type="InterPro" id="IPR036259">
    <property type="entry name" value="MFS_trans_sf"/>
</dbReference>
<evidence type="ECO:0000256" key="2">
    <source>
        <dbReference type="ARBA" id="ARBA00010992"/>
    </source>
</evidence>
<keyword evidence="10" id="KW-1185">Reference proteome</keyword>
<feature type="transmembrane region" description="Helical" evidence="7">
    <location>
        <begin position="418"/>
        <end position="437"/>
    </location>
</feature>
<keyword evidence="4 7" id="KW-0812">Transmembrane</keyword>
<dbReference type="Pfam" id="PF07690">
    <property type="entry name" value="MFS_1"/>
    <property type="match status" value="1"/>
</dbReference>
<feature type="transmembrane region" description="Helical" evidence="7">
    <location>
        <begin position="153"/>
        <end position="176"/>
    </location>
</feature>
<dbReference type="PANTHER" id="PTHR23511:SF34">
    <property type="entry name" value="SYNAPTIC VESICLE GLYCOPROTEIN 2"/>
    <property type="match status" value="1"/>
</dbReference>
<evidence type="ECO:0000256" key="5">
    <source>
        <dbReference type="ARBA" id="ARBA00022989"/>
    </source>
</evidence>
<feature type="domain" description="Major facilitator superfamily (MFS) profile" evidence="8">
    <location>
        <begin position="28"/>
        <end position="442"/>
    </location>
</feature>
<organism evidence="9 10">
    <name type="scientific">Terriglobus albidus</name>
    <dbReference type="NCBI Taxonomy" id="1592106"/>
    <lineage>
        <taxon>Bacteria</taxon>
        <taxon>Pseudomonadati</taxon>
        <taxon>Acidobacteriota</taxon>
        <taxon>Terriglobia</taxon>
        <taxon>Terriglobales</taxon>
        <taxon>Acidobacteriaceae</taxon>
        <taxon>Terriglobus</taxon>
    </lineage>
</organism>
<evidence type="ECO:0000313" key="9">
    <source>
        <dbReference type="EMBL" id="QEE27559.1"/>
    </source>
</evidence>
<keyword evidence="3" id="KW-0813">Transport</keyword>
<dbReference type="PANTHER" id="PTHR23511">
    <property type="entry name" value="SYNAPTIC VESICLE GLYCOPROTEIN 2"/>
    <property type="match status" value="1"/>
</dbReference>
<dbReference type="KEGG" id="talb:FTW19_05785"/>
<feature type="transmembrane region" description="Helical" evidence="7">
    <location>
        <begin position="296"/>
        <end position="320"/>
    </location>
</feature>
<evidence type="ECO:0000256" key="4">
    <source>
        <dbReference type="ARBA" id="ARBA00022692"/>
    </source>
</evidence>
<dbReference type="RefSeq" id="WP_147646750.1">
    <property type="nucleotide sequence ID" value="NZ_CP042806.1"/>
</dbReference>
<feature type="transmembrane region" description="Helical" evidence="7">
    <location>
        <begin position="122"/>
        <end position="141"/>
    </location>
</feature>
<feature type="transmembrane region" description="Helical" evidence="7">
    <location>
        <begin position="94"/>
        <end position="116"/>
    </location>
</feature>
<dbReference type="InterPro" id="IPR011701">
    <property type="entry name" value="MFS"/>
</dbReference>
<proteinExistence type="inferred from homology"/>
<dbReference type="Gene3D" id="1.20.1250.20">
    <property type="entry name" value="MFS general substrate transporter like domains"/>
    <property type="match status" value="1"/>
</dbReference>
<gene>
    <name evidence="9" type="ORF">FTW19_05785</name>
</gene>
<feature type="transmembrane region" description="Helical" evidence="7">
    <location>
        <begin position="351"/>
        <end position="371"/>
    </location>
</feature>
<keyword evidence="6 7" id="KW-0472">Membrane</keyword>
<feature type="transmembrane region" description="Helical" evidence="7">
    <location>
        <begin position="264"/>
        <end position="284"/>
    </location>
</feature>
<dbReference type="GO" id="GO:0022857">
    <property type="term" value="F:transmembrane transporter activity"/>
    <property type="evidence" value="ECO:0007669"/>
    <property type="project" value="InterPro"/>
</dbReference>
<dbReference type="InterPro" id="IPR020846">
    <property type="entry name" value="MFS_dom"/>
</dbReference>
<keyword evidence="5 7" id="KW-1133">Transmembrane helix</keyword>
<dbReference type="EMBL" id="CP042806">
    <property type="protein sequence ID" value="QEE27559.1"/>
    <property type="molecule type" value="Genomic_DNA"/>
</dbReference>
<dbReference type="OrthoDB" id="9787026at2"/>
<feature type="transmembrane region" description="Helical" evidence="7">
    <location>
        <begin position="64"/>
        <end position="85"/>
    </location>
</feature>
<dbReference type="PROSITE" id="PS50850">
    <property type="entry name" value="MFS"/>
    <property type="match status" value="1"/>
</dbReference>
<dbReference type="Proteomes" id="UP000321820">
    <property type="component" value="Chromosome"/>
</dbReference>
<accession>A0A5B9E742</accession>
<protein>
    <submittedName>
        <fullName evidence="9">MFS transporter</fullName>
    </submittedName>
</protein>
<feature type="transmembrane region" description="Helical" evidence="7">
    <location>
        <begin position="182"/>
        <end position="203"/>
    </location>
</feature>
<feature type="transmembrane region" description="Helical" evidence="7">
    <location>
        <begin position="24"/>
        <end position="44"/>
    </location>
</feature>
<comment type="subcellular location">
    <subcellularLocation>
        <location evidence="1">Membrane</location>
        <topology evidence="1">Multi-pass membrane protein</topology>
    </subcellularLocation>
</comment>
<evidence type="ECO:0000259" key="8">
    <source>
        <dbReference type="PROSITE" id="PS50850"/>
    </source>
</evidence>
<dbReference type="SUPFAM" id="SSF103473">
    <property type="entry name" value="MFS general substrate transporter"/>
    <property type="match status" value="1"/>
</dbReference>
<reference evidence="9 10" key="1">
    <citation type="submission" date="2019-08" db="EMBL/GenBank/DDBJ databases">
        <title>Complete genome sequence of Terriglobus albidus strain ORNL.</title>
        <authorList>
            <person name="Podar M."/>
        </authorList>
    </citation>
    <scope>NUCLEOTIDE SEQUENCE [LARGE SCALE GENOMIC DNA]</scope>
    <source>
        <strain evidence="9 10">ORNL</strain>
    </source>
</reference>
<sequence>MSAQHLSQTFDVHEELASAPLSGFHLRLALLLAALIVFDGYDTVNPSYAVHYLIPAWKLSPSQGGLLVSSGLFGFLFGAAGHGILADRYGRRSVLLYALSLAAIATVLTPVVGVSLVTFCSIRFVTGVGLGVLMPLATTYINEFAPRRFSNLMPVWGVAFGWALGATLASIAGIYLTPRFGWQFLYFLGALAFPLLAITYTSLPESIRYLALQQRTAEVRELLSKLHPGRRAQYQSSEMRVFPARAGKGSYAALLSPPYRRTSITIWIASSLSLFGVYALTGWIPSVMIQRGENFATGFSFGAIMQIASFLGALLGAYLIDRIGAAKQWMACLWFCGAISMALLAAVNQHIFNLIAVGLAGFGIPGAQFLLNNFTARSYETSIRASGVGAELATGRLGAILGPYIAGLLQQQYHSSRAMFVAVAGTSLLASMAVLTLKTGEPGITPSDPNLLPTASLDRIDEVA</sequence>
<evidence type="ECO:0000256" key="6">
    <source>
        <dbReference type="ARBA" id="ARBA00023136"/>
    </source>
</evidence>
<comment type="similarity">
    <text evidence="2">Belongs to the major facilitator superfamily. Sugar transporter (TC 2.A.1.1) family.</text>
</comment>
<feature type="transmembrane region" description="Helical" evidence="7">
    <location>
        <begin position="383"/>
        <end position="406"/>
    </location>
</feature>
<evidence type="ECO:0000256" key="7">
    <source>
        <dbReference type="SAM" id="Phobius"/>
    </source>
</evidence>
<dbReference type="GO" id="GO:0016020">
    <property type="term" value="C:membrane"/>
    <property type="evidence" value="ECO:0007669"/>
    <property type="project" value="UniProtKB-SubCell"/>
</dbReference>
<evidence type="ECO:0000256" key="3">
    <source>
        <dbReference type="ARBA" id="ARBA00022448"/>
    </source>
</evidence>
<evidence type="ECO:0000256" key="1">
    <source>
        <dbReference type="ARBA" id="ARBA00004141"/>
    </source>
</evidence>
<feature type="transmembrane region" description="Helical" evidence="7">
    <location>
        <begin position="329"/>
        <end position="345"/>
    </location>
</feature>
<name>A0A5B9E742_9BACT</name>